<accession>A0AAE0FCU3</accession>
<keyword evidence="3" id="KW-1185">Reference proteome</keyword>
<sequence>MSKTALSKKSGAANSSDIPDLLKNANESMKDEEWRESLLYFEKVLSLAKGKSSEPYQMKAIEGMAQINFKLNSYNEASRLFQECLDLCYIHHDKSLERRCYSGLGICYVQMAMPKEAAEQLQYATTLQEKEGANTIWPIAELWGKLAQGFGWAAVGTFTNDSGSVFGCLGSAEHKDKGDSLRFERTAWALSAGPKSRVWKEKP</sequence>
<protein>
    <recommendedName>
        <fullName evidence="4">Tetratricopeptide repeat protein</fullName>
    </recommendedName>
</protein>
<dbReference type="Pfam" id="PF13424">
    <property type="entry name" value="TPR_12"/>
    <property type="match status" value="1"/>
</dbReference>
<dbReference type="InterPro" id="IPR011990">
    <property type="entry name" value="TPR-like_helical_dom_sf"/>
</dbReference>
<dbReference type="SUPFAM" id="SSF48452">
    <property type="entry name" value="TPR-like"/>
    <property type="match status" value="1"/>
</dbReference>
<feature type="region of interest" description="Disordered" evidence="1">
    <location>
        <begin position="1"/>
        <end position="21"/>
    </location>
</feature>
<evidence type="ECO:0000313" key="2">
    <source>
        <dbReference type="EMBL" id="KAK3257295.1"/>
    </source>
</evidence>
<organism evidence="2 3">
    <name type="scientific">Cymbomonas tetramitiformis</name>
    <dbReference type="NCBI Taxonomy" id="36881"/>
    <lineage>
        <taxon>Eukaryota</taxon>
        <taxon>Viridiplantae</taxon>
        <taxon>Chlorophyta</taxon>
        <taxon>Pyramimonadophyceae</taxon>
        <taxon>Pyramimonadales</taxon>
        <taxon>Pyramimonadaceae</taxon>
        <taxon>Cymbomonas</taxon>
    </lineage>
</organism>
<dbReference type="EMBL" id="LGRX02020708">
    <property type="protein sequence ID" value="KAK3257295.1"/>
    <property type="molecule type" value="Genomic_DNA"/>
</dbReference>
<dbReference type="Gene3D" id="1.25.40.10">
    <property type="entry name" value="Tetratricopeptide repeat domain"/>
    <property type="match status" value="1"/>
</dbReference>
<evidence type="ECO:0008006" key="4">
    <source>
        <dbReference type="Google" id="ProtNLM"/>
    </source>
</evidence>
<gene>
    <name evidence="2" type="ORF">CYMTET_33613</name>
</gene>
<proteinExistence type="predicted"/>
<dbReference type="SMART" id="SM00028">
    <property type="entry name" value="TPR"/>
    <property type="match status" value="3"/>
</dbReference>
<reference evidence="2 3" key="1">
    <citation type="journal article" date="2015" name="Genome Biol. Evol.">
        <title>Comparative Genomics of a Bacterivorous Green Alga Reveals Evolutionary Causalities and Consequences of Phago-Mixotrophic Mode of Nutrition.</title>
        <authorList>
            <person name="Burns J.A."/>
            <person name="Paasch A."/>
            <person name="Narechania A."/>
            <person name="Kim E."/>
        </authorList>
    </citation>
    <scope>NUCLEOTIDE SEQUENCE [LARGE SCALE GENOMIC DNA]</scope>
    <source>
        <strain evidence="2 3">PLY_AMNH</strain>
    </source>
</reference>
<dbReference type="AlphaFoldDB" id="A0AAE0FCU3"/>
<evidence type="ECO:0000313" key="3">
    <source>
        <dbReference type="Proteomes" id="UP001190700"/>
    </source>
</evidence>
<feature type="compositionally biased region" description="Polar residues" evidence="1">
    <location>
        <begin position="1"/>
        <end position="17"/>
    </location>
</feature>
<dbReference type="Proteomes" id="UP001190700">
    <property type="component" value="Unassembled WGS sequence"/>
</dbReference>
<name>A0AAE0FCU3_9CHLO</name>
<dbReference type="InterPro" id="IPR019734">
    <property type="entry name" value="TPR_rpt"/>
</dbReference>
<comment type="caution">
    <text evidence="2">The sequence shown here is derived from an EMBL/GenBank/DDBJ whole genome shotgun (WGS) entry which is preliminary data.</text>
</comment>
<evidence type="ECO:0000256" key="1">
    <source>
        <dbReference type="SAM" id="MobiDB-lite"/>
    </source>
</evidence>